<sequence>MPNISESISRIRQLIQEARHAASKIKVPMKFNGSSGVLVRNPSNLADLAAYTSLKLYITLTAPTRRRRAEEASSQFVFYLGNNDSSKEFLGMTLEGKRLRWHFNVGGETADVLMTEDLSADGHFKAVVMERILQHGRMSMTYTSDQDVQETTKVKVEAKGDAGLLNLLTNDTVFYVGGYPDTFKPPPPLNVSSNFKGCIQLDTLNEEVLSLYNFEKTFAINTTSERPCIWSKAVRTEPWETDGVYFDGTGFAEVKLQSEHLTKSDKLEQEVKMVSRSGILLLLLNGTRFLCVAVVQGNLKVFYDLDGKLKEALTTNAAFLPISDAEKRNVDLILLETDFVVRNNYQIIYKEEVSMTQFDSTYYLGGVPESLMPESLKAIFPKQGSVKACLRSVKAKNSHVDLKRMKTSGVSFGCDADLLVSREAYFGGQSYLEQASEGTPCLRNDFYASFGFRTTQADGLMFFHKDQVGALTAVLKGGHVVVNDSRTSIRTEKTYNDDNSHYVAIYNNAKGMRILMDDVLEPGSIGKGDASEKGKTVSSSSTFLGGKPDTGLSNLTGCLSNVFIKRENVELKVLNLVKVKENVNVPFDCPASKTPQQIIAAPPRQSRKMKGRQRKLSETLHQGGGESCQQLEPPSEGGATLFSGSTHSYQRYDSSSSLHHFSMELKINSSDGLVLLADGRRHSGAVMSLGVSKGHLVLVVDGPSGRDSLRPKKKYNDNQWHTVFVKHEGQKISLVVDGINARSMRLPGARITGPLYVGGAHVQSRTWTLPDLLAAQGTLPCFQNLLQPGVFFSGAGGHVRIDDSVVLDRDVEIQLEVRPASDSGLLLHAETSDLQLSVILVEGKVTASVNNGERKFSTSVSPPAPLCDGRWHAVTVVKQNKSLRLQVDGASSHRVGPKQNRSAGAKAALYLGGVQGGAKAARLPDGLAAFKGCVRRVTVNHRAVPLSKPLSVHGTVGTRGCPPA</sequence>
<comment type="caution">
    <text evidence="1">Lacks conserved residue(s) required for the propagation of feature annotation.</text>
</comment>
<reference evidence="4 5" key="1">
    <citation type="submission" date="2018-11" db="EMBL/GenBank/DDBJ databases">
        <authorList>
            <person name="Lopez-Roques C."/>
            <person name="Donnadieu C."/>
            <person name="Bouchez O."/>
            <person name="Klopp C."/>
            <person name="Cabau C."/>
            <person name="Zahm M."/>
        </authorList>
    </citation>
    <scope>NUCLEOTIDE SEQUENCE [LARGE SCALE GENOMIC DNA]</scope>
    <source>
        <strain evidence="4">RS831</strain>
        <tissue evidence="4">Whole body</tissue>
    </source>
</reference>
<dbReference type="EMBL" id="CM012443">
    <property type="protein sequence ID" value="RVE71198.1"/>
    <property type="molecule type" value="Genomic_DNA"/>
</dbReference>
<dbReference type="PROSITE" id="PS50025">
    <property type="entry name" value="LAM_G_DOMAIN"/>
    <property type="match status" value="5"/>
</dbReference>
<evidence type="ECO:0000313" key="4">
    <source>
        <dbReference type="EMBL" id="RVE71198.1"/>
    </source>
</evidence>
<dbReference type="Gene3D" id="2.60.120.200">
    <property type="match status" value="5"/>
</dbReference>
<name>A0A437D8H3_ORYJA</name>
<dbReference type="PANTHER" id="PTHR15036:SF47">
    <property type="entry name" value="LAMININ SUBUNIT ALPHA-4"/>
    <property type="match status" value="1"/>
</dbReference>
<reference evidence="4 5" key="2">
    <citation type="submission" date="2019-01" db="EMBL/GenBank/DDBJ databases">
        <title>A chromosome length genome reference of the Java medaka (oryzias javanicus).</title>
        <authorList>
            <person name="Herpin A."/>
            <person name="Takehana Y."/>
            <person name="Naruse K."/>
            <person name="Ansai S."/>
            <person name="Kawaguchi M."/>
        </authorList>
    </citation>
    <scope>NUCLEOTIDE SEQUENCE [LARGE SCALE GENOMIC DNA]</scope>
    <source>
        <strain evidence="4">RS831</strain>
        <tissue evidence="4">Whole body</tissue>
    </source>
</reference>
<evidence type="ECO:0000259" key="3">
    <source>
        <dbReference type="PROSITE" id="PS50025"/>
    </source>
</evidence>
<dbReference type="AlphaFoldDB" id="A0A437D8H3"/>
<feature type="compositionally biased region" description="Basic residues" evidence="2">
    <location>
        <begin position="605"/>
        <end position="614"/>
    </location>
</feature>
<evidence type="ECO:0000313" key="5">
    <source>
        <dbReference type="Proteomes" id="UP000283210"/>
    </source>
</evidence>
<dbReference type="SUPFAM" id="SSF49899">
    <property type="entry name" value="Concanavalin A-like lectins/glucanases"/>
    <property type="match status" value="5"/>
</dbReference>
<dbReference type="InterPro" id="IPR050372">
    <property type="entry name" value="Neurexin-related_CASP"/>
</dbReference>
<dbReference type="Pfam" id="PF06009">
    <property type="entry name" value="Laminin_II"/>
    <property type="match status" value="1"/>
</dbReference>
<dbReference type="Proteomes" id="UP000283210">
    <property type="component" value="Chromosome 7"/>
</dbReference>
<dbReference type="InterPro" id="IPR001791">
    <property type="entry name" value="Laminin_G"/>
</dbReference>
<evidence type="ECO:0000256" key="2">
    <source>
        <dbReference type="SAM" id="MobiDB-lite"/>
    </source>
</evidence>
<gene>
    <name evidence="4" type="ORF">OJAV_G00072200</name>
</gene>
<dbReference type="InterPro" id="IPR013320">
    <property type="entry name" value="ConA-like_dom_sf"/>
</dbReference>
<feature type="domain" description="Laminin G" evidence="3">
    <location>
        <begin position="421"/>
        <end position="589"/>
    </location>
</feature>
<feature type="domain" description="Laminin G" evidence="3">
    <location>
        <begin position="243"/>
        <end position="414"/>
    </location>
</feature>
<protein>
    <recommendedName>
        <fullName evidence="3">Laminin G domain-containing protein</fullName>
    </recommendedName>
</protein>
<feature type="domain" description="Laminin G" evidence="3">
    <location>
        <begin position="28"/>
        <end position="228"/>
    </location>
</feature>
<feature type="region of interest" description="Disordered" evidence="2">
    <location>
        <begin position="602"/>
        <end position="644"/>
    </location>
</feature>
<evidence type="ECO:0000256" key="1">
    <source>
        <dbReference type="PROSITE-ProRule" id="PRU00122"/>
    </source>
</evidence>
<feature type="domain" description="Laminin G" evidence="3">
    <location>
        <begin position="639"/>
        <end position="795"/>
    </location>
</feature>
<dbReference type="PANTHER" id="PTHR15036">
    <property type="entry name" value="PIKACHURIN-LIKE PROTEIN"/>
    <property type="match status" value="1"/>
</dbReference>
<dbReference type="OrthoDB" id="10011303at2759"/>
<accession>A0A437D8H3</accession>
<dbReference type="Pfam" id="PF00054">
    <property type="entry name" value="Laminin_G_1"/>
    <property type="match status" value="1"/>
</dbReference>
<dbReference type="Pfam" id="PF02210">
    <property type="entry name" value="Laminin_G_2"/>
    <property type="match status" value="4"/>
</dbReference>
<organism evidence="4 5">
    <name type="scientific">Oryzias javanicus</name>
    <name type="common">Javanese ricefish</name>
    <name type="synonym">Aplocheilus javanicus</name>
    <dbReference type="NCBI Taxonomy" id="123683"/>
    <lineage>
        <taxon>Eukaryota</taxon>
        <taxon>Metazoa</taxon>
        <taxon>Chordata</taxon>
        <taxon>Craniata</taxon>
        <taxon>Vertebrata</taxon>
        <taxon>Euteleostomi</taxon>
        <taxon>Actinopterygii</taxon>
        <taxon>Neopterygii</taxon>
        <taxon>Teleostei</taxon>
        <taxon>Neoteleostei</taxon>
        <taxon>Acanthomorphata</taxon>
        <taxon>Ovalentaria</taxon>
        <taxon>Atherinomorphae</taxon>
        <taxon>Beloniformes</taxon>
        <taxon>Adrianichthyidae</taxon>
        <taxon>Oryziinae</taxon>
        <taxon>Oryzias</taxon>
    </lineage>
</organism>
<proteinExistence type="predicted"/>
<dbReference type="SMART" id="SM00282">
    <property type="entry name" value="LamG"/>
    <property type="match status" value="5"/>
</dbReference>
<dbReference type="CDD" id="cd00110">
    <property type="entry name" value="LamG"/>
    <property type="match status" value="5"/>
</dbReference>
<dbReference type="InterPro" id="IPR010307">
    <property type="entry name" value="Laminin_dom_II"/>
</dbReference>
<dbReference type="GO" id="GO:0007155">
    <property type="term" value="P:cell adhesion"/>
    <property type="evidence" value="ECO:0007669"/>
    <property type="project" value="InterPro"/>
</dbReference>
<feature type="domain" description="Laminin G" evidence="3">
    <location>
        <begin position="788"/>
        <end position="961"/>
    </location>
</feature>
<dbReference type="GO" id="GO:0016020">
    <property type="term" value="C:membrane"/>
    <property type="evidence" value="ECO:0007669"/>
    <property type="project" value="UniProtKB-SubCell"/>
</dbReference>
<keyword evidence="5" id="KW-1185">Reference proteome</keyword>